<proteinExistence type="predicted"/>
<evidence type="ECO:0000256" key="1">
    <source>
        <dbReference type="SAM" id="Coils"/>
    </source>
</evidence>
<reference evidence="3 4" key="1">
    <citation type="submission" date="2016-11" db="EMBL/GenBank/DDBJ databases">
        <title>Study of marine rhodopsin-containing bacteria.</title>
        <authorList>
            <person name="Yoshizawa S."/>
            <person name="Kumagai Y."/>
            <person name="Kogure K."/>
        </authorList>
    </citation>
    <scope>NUCLEOTIDE SEQUENCE [LARGE SCALE GENOMIC DNA]</scope>
    <source>
        <strain evidence="3 4">SG-29</strain>
    </source>
</reference>
<dbReference type="Pfam" id="PF07332">
    <property type="entry name" value="Phage_holin_3_6"/>
    <property type="match status" value="1"/>
</dbReference>
<dbReference type="InParanoid" id="A0A259TY38"/>
<keyword evidence="1" id="KW-0175">Coiled coil</keyword>
<gene>
    <name evidence="3" type="ORF">BSZ36_06660</name>
</gene>
<organism evidence="3 4">
    <name type="scientific">Rubricoccus marinus</name>
    <dbReference type="NCBI Taxonomy" id="716817"/>
    <lineage>
        <taxon>Bacteria</taxon>
        <taxon>Pseudomonadati</taxon>
        <taxon>Rhodothermota</taxon>
        <taxon>Rhodothermia</taxon>
        <taxon>Rhodothermales</taxon>
        <taxon>Rubricoccaceae</taxon>
        <taxon>Rubricoccus</taxon>
    </lineage>
</organism>
<evidence type="ECO:0008006" key="5">
    <source>
        <dbReference type="Google" id="ProtNLM"/>
    </source>
</evidence>
<evidence type="ECO:0000313" key="3">
    <source>
        <dbReference type="EMBL" id="OZC02683.1"/>
    </source>
</evidence>
<dbReference type="OrthoDB" id="1495875at2"/>
<name>A0A259TY38_9BACT</name>
<keyword evidence="2" id="KW-0812">Transmembrane</keyword>
<keyword evidence="2" id="KW-0472">Membrane</keyword>
<evidence type="ECO:0000313" key="4">
    <source>
        <dbReference type="Proteomes" id="UP000216446"/>
    </source>
</evidence>
<dbReference type="Proteomes" id="UP000216446">
    <property type="component" value="Unassembled WGS sequence"/>
</dbReference>
<keyword evidence="4" id="KW-1185">Reference proteome</keyword>
<evidence type="ECO:0000256" key="2">
    <source>
        <dbReference type="SAM" id="Phobius"/>
    </source>
</evidence>
<accession>A0A259TY38</accession>
<dbReference type="AlphaFoldDB" id="A0A259TY38"/>
<dbReference type="EMBL" id="MQWB01000001">
    <property type="protein sequence ID" value="OZC02683.1"/>
    <property type="molecule type" value="Genomic_DNA"/>
</dbReference>
<sequence length="183" mass="20131">MPTAPPRGRNLPARRTIPPVLDPAATPVPESHQLAPHQTKIERIGDHVAALSADLREYVELRIALVQRKVEGVIGIVERLQHYADAAKFFVPAVVLALVGALFVLLTIAFGIGALLDSVWLGFLITTLVLLAVAGVLAWMGMRKVKEAQAKVVEAKRKQQDERNITREQVQDTERLKARQSVV</sequence>
<feature type="transmembrane region" description="Helical" evidence="2">
    <location>
        <begin position="89"/>
        <end position="113"/>
    </location>
</feature>
<comment type="caution">
    <text evidence="3">The sequence shown here is derived from an EMBL/GenBank/DDBJ whole genome shotgun (WGS) entry which is preliminary data.</text>
</comment>
<dbReference type="RefSeq" id="WP_094547166.1">
    <property type="nucleotide sequence ID" value="NZ_MQWB01000001.1"/>
</dbReference>
<feature type="transmembrane region" description="Helical" evidence="2">
    <location>
        <begin position="119"/>
        <end position="141"/>
    </location>
</feature>
<dbReference type="InterPro" id="IPR009937">
    <property type="entry name" value="Phage_holin_3_6"/>
</dbReference>
<keyword evidence="2" id="KW-1133">Transmembrane helix</keyword>
<protein>
    <recommendedName>
        <fullName evidence="5">Phage holin family protein</fullName>
    </recommendedName>
</protein>
<feature type="coiled-coil region" evidence="1">
    <location>
        <begin position="145"/>
        <end position="176"/>
    </location>
</feature>